<keyword evidence="2" id="KW-1185">Reference proteome</keyword>
<dbReference type="HOGENOM" id="CLU_1929710_0_0_1"/>
<evidence type="ECO:0000313" key="1">
    <source>
        <dbReference type="EMBL" id="EFX86474.1"/>
    </source>
</evidence>
<sequence>MCDVTQSKNMEPLLAIVWGLDMMRLWNHHLLSVCPLRWGIIFEILLRSSGVEWPTVTAAVVTFKDESALYVRAFFPTDNKLLASGDVKNTQVVYTGLVVSTGIYGKEKEIRLSAEDSSVSQKKKRNGRIKI</sequence>
<proteinExistence type="predicted"/>
<dbReference type="EMBL" id="GL732530">
    <property type="protein sequence ID" value="EFX86474.1"/>
    <property type="molecule type" value="Genomic_DNA"/>
</dbReference>
<dbReference type="InParanoid" id="E9G2P9"/>
<dbReference type="KEGG" id="dpx:DAPPUDRAFT_97834"/>
<reference evidence="1 2" key="1">
    <citation type="journal article" date="2011" name="Science">
        <title>The ecoresponsive genome of Daphnia pulex.</title>
        <authorList>
            <person name="Colbourne J.K."/>
            <person name="Pfrender M.E."/>
            <person name="Gilbert D."/>
            <person name="Thomas W.K."/>
            <person name="Tucker A."/>
            <person name="Oakley T.H."/>
            <person name="Tokishita S."/>
            <person name="Aerts A."/>
            <person name="Arnold G.J."/>
            <person name="Basu M.K."/>
            <person name="Bauer D.J."/>
            <person name="Caceres C.E."/>
            <person name="Carmel L."/>
            <person name="Casola C."/>
            <person name="Choi J.H."/>
            <person name="Detter J.C."/>
            <person name="Dong Q."/>
            <person name="Dusheyko S."/>
            <person name="Eads B.D."/>
            <person name="Frohlich T."/>
            <person name="Geiler-Samerotte K.A."/>
            <person name="Gerlach D."/>
            <person name="Hatcher P."/>
            <person name="Jogdeo S."/>
            <person name="Krijgsveld J."/>
            <person name="Kriventseva E.V."/>
            <person name="Kultz D."/>
            <person name="Laforsch C."/>
            <person name="Lindquist E."/>
            <person name="Lopez J."/>
            <person name="Manak J.R."/>
            <person name="Muller J."/>
            <person name="Pangilinan J."/>
            <person name="Patwardhan R.P."/>
            <person name="Pitluck S."/>
            <person name="Pritham E.J."/>
            <person name="Rechtsteiner A."/>
            <person name="Rho M."/>
            <person name="Rogozin I.B."/>
            <person name="Sakarya O."/>
            <person name="Salamov A."/>
            <person name="Schaack S."/>
            <person name="Shapiro H."/>
            <person name="Shiga Y."/>
            <person name="Skalitzky C."/>
            <person name="Smith Z."/>
            <person name="Souvorov A."/>
            <person name="Sung W."/>
            <person name="Tang Z."/>
            <person name="Tsuchiya D."/>
            <person name="Tu H."/>
            <person name="Vos H."/>
            <person name="Wang M."/>
            <person name="Wolf Y.I."/>
            <person name="Yamagata H."/>
            <person name="Yamada T."/>
            <person name="Ye Y."/>
            <person name="Shaw J.R."/>
            <person name="Andrews J."/>
            <person name="Crease T.J."/>
            <person name="Tang H."/>
            <person name="Lucas S.M."/>
            <person name="Robertson H.M."/>
            <person name="Bork P."/>
            <person name="Koonin E.V."/>
            <person name="Zdobnov E.M."/>
            <person name="Grigoriev I.V."/>
            <person name="Lynch M."/>
            <person name="Boore J.L."/>
        </authorList>
    </citation>
    <scope>NUCLEOTIDE SEQUENCE [LARGE SCALE GENOMIC DNA]</scope>
</reference>
<gene>
    <name evidence="1" type="ORF">DAPPUDRAFT_97834</name>
</gene>
<organism evidence="1 2">
    <name type="scientific">Daphnia pulex</name>
    <name type="common">Water flea</name>
    <dbReference type="NCBI Taxonomy" id="6669"/>
    <lineage>
        <taxon>Eukaryota</taxon>
        <taxon>Metazoa</taxon>
        <taxon>Ecdysozoa</taxon>
        <taxon>Arthropoda</taxon>
        <taxon>Crustacea</taxon>
        <taxon>Branchiopoda</taxon>
        <taxon>Diplostraca</taxon>
        <taxon>Cladocera</taxon>
        <taxon>Anomopoda</taxon>
        <taxon>Daphniidae</taxon>
        <taxon>Daphnia</taxon>
    </lineage>
</organism>
<protein>
    <submittedName>
        <fullName evidence="1">Uncharacterized protein</fullName>
    </submittedName>
</protein>
<dbReference type="AlphaFoldDB" id="E9G2P9"/>
<evidence type="ECO:0000313" key="2">
    <source>
        <dbReference type="Proteomes" id="UP000000305"/>
    </source>
</evidence>
<name>E9G2P9_DAPPU</name>
<dbReference type="Proteomes" id="UP000000305">
    <property type="component" value="Unassembled WGS sequence"/>
</dbReference>
<accession>E9G2P9</accession>